<accession>A0ACB8T7X2</accession>
<gene>
    <name evidence="1" type="ORF">BV25DRAFT_1823570</name>
</gene>
<dbReference type="EMBL" id="MU277200">
    <property type="protein sequence ID" value="KAI0064065.1"/>
    <property type="molecule type" value="Genomic_DNA"/>
</dbReference>
<name>A0ACB8T7X2_9AGAM</name>
<evidence type="ECO:0000313" key="1">
    <source>
        <dbReference type="EMBL" id="KAI0064065.1"/>
    </source>
</evidence>
<proteinExistence type="predicted"/>
<dbReference type="Proteomes" id="UP000814140">
    <property type="component" value="Unassembled WGS sequence"/>
</dbReference>
<keyword evidence="2" id="KW-1185">Reference proteome</keyword>
<evidence type="ECO:0000313" key="2">
    <source>
        <dbReference type="Proteomes" id="UP000814140"/>
    </source>
</evidence>
<comment type="caution">
    <text evidence="1">The sequence shown here is derived from an EMBL/GenBank/DDBJ whole genome shotgun (WGS) entry which is preliminary data.</text>
</comment>
<reference evidence="1" key="1">
    <citation type="submission" date="2021-03" db="EMBL/GenBank/DDBJ databases">
        <authorList>
            <consortium name="DOE Joint Genome Institute"/>
            <person name="Ahrendt S."/>
            <person name="Looney B.P."/>
            <person name="Miyauchi S."/>
            <person name="Morin E."/>
            <person name="Drula E."/>
            <person name="Courty P.E."/>
            <person name="Chicoki N."/>
            <person name="Fauchery L."/>
            <person name="Kohler A."/>
            <person name="Kuo A."/>
            <person name="Labutti K."/>
            <person name="Pangilinan J."/>
            <person name="Lipzen A."/>
            <person name="Riley R."/>
            <person name="Andreopoulos W."/>
            <person name="He G."/>
            <person name="Johnson J."/>
            <person name="Barry K.W."/>
            <person name="Grigoriev I.V."/>
            <person name="Nagy L."/>
            <person name="Hibbett D."/>
            <person name="Henrissat B."/>
            <person name="Matheny P.B."/>
            <person name="Labbe J."/>
            <person name="Martin F."/>
        </authorList>
    </citation>
    <scope>NUCLEOTIDE SEQUENCE</scope>
    <source>
        <strain evidence="1">HHB10654</strain>
    </source>
</reference>
<organism evidence="1 2">
    <name type="scientific">Artomyces pyxidatus</name>
    <dbReference type="NCBI Taxonomy" id="48021"/>
    <lineage>
        <taxon>Eukaryota</taxon>
        <taxon>Fungi</taxon>
        <taxon>Dikarya</taxon>
        <taxon>Basidiomycota</taxon>
        <taxon>Agaricomycotina</taxon>
        <taxon>Agaricomycetes</taxon>
        <taxon>Russulales</taxon>
        <taxon>Auriscalpiaceae</taxon>
        <taxon>Artomyces</taxon>
    </lineage>
</organism>
<protein>
    <submittedName>
        <fullName evidence="1">Uncharacterized protein</fullName>
    </submittedName>
</protein>
<sequence length="282" mass="31162">MVRAASDSDSEVGVAKKSVNKASKEVEDAEEVAEKPEGEEEGEEDDEPEYEIEAILDAKIGAFGSGKLGYFVKWKGFPDEENSWVNEADAENAKDLITEYWAKRPKKTGRKSDIKPKAKGSRKSAADESSEAEATPPPTKKRGRGRPSKSAREDSDDEEEEEEKTTKKKGRKSNGAAPSKKAKTTSPAASDNESSPPNALRPSTIKKYKDIASWEDLVVRIDTVEKSADDTLLVYFAIKGNDKPCRETSGLAAEKFPKKLIEFYESNLRWKASESEEMEEGE</sequence>
<reference evidence="1" key="2">
    <citation type="journal article" date="2022" name="New Phytol.">
        <title>Evolutionary transition to the ectomycorrhizal habit in the genomes of a hyperdiverse lineage of mushroom-forming fungi.</title>
        <authorList>
            <person name="Looney B."/>
            <person name="Miyauchi S."/>
            <person name="Morin E."/>
            <person name="Drula E."/>
            <person name="Courty P.E."/>
            <person name="Kohler A."/>
            <person name="Kuo A."/>
            <person name="LaButti K."/>
            <person name="Pangilinan J."/>
            <person name="Lipzen A."/>
            <person name="Riley R."/>
            <person name="Andreopoulos W."/>
            <person name="He G."/>
            <person name="Johnson J."/>
            <person name="Nolan M."/>
            <person name="Tritt A."/>
            <person name="Barry K.W."/>
            <person name="Grigoriev I.V."/>
            <person name="Nagy L.G."/>
            <person name="Hibbett D."/>
            <person name="Henrissat B."/>
            <person name="Matheny P.B."/>
            <person name="Labbe J."/>
            <person name="Martin F.M."/>
        </authorList>
    </citation>
    <scope>NUCLEOTIDE SEQUENCE</scope>
    <source>
        <strain evidence="1">HHB10654</strain>
    </source>
</reference>